<keyword evidence="2 7" id="KW-0812">Transmembrane</keyword>
<dbReference type="InParanoid" id="A0A1J7ISR6"/>
<evidence type="ECO:0000256" key="2">
    <source>
        <dbReference type="ARBA" id="ARBA00022692"/>
    </source>
</evidence>
<feature type="transmembrane region" description="Helical" evidence="7">
    <location>
        <begin position="130"/>
        <end position="149"/>
    </location>
</feature>
<comment type="similarity">
    <text evidence="5">Belongs to the SAT4 family.</text>
</comment>
<dbReference type="GO" id="GO:0016020">
    <property type="term" value="C:membrane"/>
    <property type="evidence" value="ECO:0007669"/>
    <property type="project" value="UniProtKB-SubCell"/>
</dbReference>
<feature type="transmembrane region" description="Helical" evidence="7">
    <location>
        <begin position="50"/>
        <end position="73"/>
    </location>
</feature>
<accession>A0A1J7ISR6</accession>
<sequence length="377" mass="41092">MPIEYLNLPVLPTVKAHLIINCVLVFLTLVVVALRIIARFESGVKLWWDDFLILLAVPQGIGMLVIQGMWAPMGVGYPATETLPNLVPILKMLVAYEFIFATCISTIKMSVMFFYLRVFVNDGLRLATKLVIGFVLLWSVGNILQVFLICRPFAATYDPTIKGKCGSQVVSFIAIGAFNVITDAIILTLPIPTIWGLKMSSSARLGLSAVFMIGLIVSVVAIIRIISLTQLDLTNLTGTMVWADFWSTVEPNLGIICVSLPMLSRLRSRFTSRRGASKLEGPSSECTGSYRRGNAATGRLGPTMPTDHRHDEAFGLETLYGSNKQVHHASIVASGTKPPAEAPSRDGSEEALTLQPANPGQDKNGILVQTKWTITSN</sequence>
<feature type="region of interest" description="Disordered" evidence="6">
    <location>
        <begin position="335"/>
        <end position="365"/>
    </location>
</feature>
<feature type="transmembrane region" description="Helical" evidence="7">
    <location>
        <begin position="245"/>
        <end position="264"/>
    </location>
</feature>
<evidence type="ECO:0000256" key="3">
    <source>
        <dbReference type="ARBA" id="ARBA00022989"/>
    </source>
</evidence>
<evidence type="ECO:0000259" key="8">
    <source>
        <dbReference type="Pfam" id="PF20684"/>
    </source>
</evidence>
<feature type="region of interest" description="Disordered" evidence="6">
    <location>
        <begin position="274"/>
        <end position="306"/>
    </location>
</feature>
<evidence type="ECO:0000256" key="7">
    <source>
        <dbReference type="SAM" id="Phobius"/>
    </source>
</evidence>
<gene>
    <name evidence="9" type="ORF">CONLIGDRAFT_713264</name>
</gene>
<dbReference type="OrthoDB" id="3529975at2759"/>
<dbReference type="AlphaFoldDB" id="A0A1J7ISR6"/>
<proteinExistence type="inferred from homology"/>
<keyword evidence="4 7" id="KW-0472">Membrane</keyword>
<dbReference type="Proteomes" id="UP000182658">
    <property type="component" value="Unassembled WGS sequence"/>
</dbReference>
<feature type="transmembrane region" description="Helical" evidence="7">
    <location>
        <begin position="16"/>
        <end position="38"/>
    </location>
</feature>
<keyword evidence="3 7" id="KW-1133">Transmembrane helix</keyword>
<dbReference type="InterPro" id="IPR049326">
    <property type="entry name" value="Rhodopsin_dom_fungi"/>
</dbReference>
<name>A0A1J7ISR6_9PEZI</name>
<evidence type="ECO:0000313" key="10">
    <source>
        <dbReference type="Proteomes" id="UP000182658"/>
    </source>
</evidence>
<feature type="transmembrane region" description="Helical" evidence="7">
    <location>
        <begin position="93"/>
        <end position="118"/>
    </location>
</feature>
<evidence type="ECO:0000256" key="5">
    <source>
        <dbReference type="ARBA" id="ARBA00038359"/>
    </source>
</evidence>
<evidence type="ECO:0000313" key="9">
    <source>
        <dbReference type="EMBL" id="OIW30687.1"/>
    </source>
</evidence>
<evidence type="ECO:0000256" key="1">
    <source>
        <dbReference type="ARBA" id="ARBA00004141"/>
    </source>
</evidence>
<evidence type="ECO:0000256" key="4">
    <source>
        <dbReference type="ARBA" id="ARBA00023136"/>
    </source>
</evidence>
<dbReference type="PANTHER" id="PTHR33048:SF161">
    <property type="entry name" value="INTEGRAL MEMBRANE PROTEIN"/>
    <property type="match status" value="1"/>
</dbReference>
<organism evidence="9 10">
    <name type="scientific">Coniochaeta ligniaria NRRL 30616</name>
    <dbReference type="NCBI Taxonomy" id="1408157"/>
    <lineage>
        <taxon>Eukaryota</taxon>
        <taxon>Fungi</taxon>
        <taxon>Dikarya</taxon>
        <taxon>Ascomycota</taxon>
        <taxon>Pezizomycotina</taxon>
        <taxon>Sordariomycetes</taxon>
        <taxon>Sordariomycetidae</taxon>
        <taxon>Coniochaetales</taxon>
        <taxon>Coniochaetaceae</taxon>
        <taxon>Coniochaeta</taxon>
    </lineage>
</organism>
<feature type="transmembrane region" description="Helical" evidence="7">
    <location>
        <begin position="203"/>
        <end position="225"/>
    </location>
</feature>
<dbReference type="InterPro" id="IPR052337">
    <property type="entry name" value="SAT4-like"/>
</dbReference>
<dbReference type="STRING" id="1408157.A0A1J7ISR6"/>
<protein>
    <recommendedName>
        <fullName evidence="8">Rhodopsin domain-containing protein</fullName>
    </recommendedName>
</protein>
<feature type="transmembrane region" description="Helical" evidence="7">
    <location>
        <begin position="169"/>
        <end position="191"/>
    </location>
</feature>
<comment type="subcellular location">
    <subcellularLocation>
        <location evidence="1">Membrane</location>
        <topology evidence="1">Multi-pass membrane protein</topology>
    </subcellularLocation>
</comment>
<dbReference type="PANTHER" id="PTHR33048">
    <property type="entry name" value="PTH11-LIKE INTEGRAL MEMBRANE PROTEIN (AFU_ORTHOLOGUE AFUA_5G11245)"/>
    <property type="match status" value="1"/>
</dbReference>
<dbReference type="Pfam" id="PF20684">
    <property type="entry name" value="Fung_rhodopsin"/>
    <property type="match status" value="1"/>
</dbReference>
<evidence type="ECO:0000256" key="6">
    <source>
        <dbReference type="SAM" id="MobiDB-lite"/>
    </source>
</evidence>
<feature type="domain" description="Rhodopsin" evidence="8">
    <location>
        <begin position="34"/>
        <end position="267"/>
    </location>
</feature>
<dbReference type="EMBL" id="KV875096">
    <property type="protein sequence ID" value="OIW30687.1"/>
    <property type="molecule type" value="Genomic_DNA"/>
</dbReference>
<keyword evidence="10" id="KW-1185">Reference proteome</keyword>
<reference evidence="9 10" key="1">
    <citation type="submission" date="2016-10" db="EMBL/GenBank/DDBJ databases">
        <title>Draft genome sequence of Coniochaeta ligniaria NRRL30616, a lignocellulolytic fungus for bioabatement of inhibitors in plant biomass hydrolysates.</title>
        <authorList>
            <consortium name="DOE Joint Genome Institute"/>
            <person name="Jimenez D.J."/>
            <person name="Hector R.E."/>
            <person name="Riley R."/>
            <person name="Sun H."/>
            <person name="Grigoriev I.V."/>
            <person name="Van Elsas J.D."/>
            <person name="Nichols N.N."/>
        </authorList>
    </citation>
    <scope>NUCLEOTIDE SEQUENCE [LARGE SCALE GENOMIC DNA]</scope>
    <source>
        <strain evidence="9 10">NRRL 30616</strain>
    </source>
</reference>